<keyword evidence="1" id="KW-0560">Oxidoreductase</keyword>
<dbReference type="InterPro" id="IPR013328">
    <property type="entry name" value="6PGD_dom2"/>
</dbReference>
<evidence type="ECO:0000256" key="2">
    <source>
        <dbReference type="PIRSR" id="PIRSR000105-1"/>
    </source>
</evidence>
<dbReference type="GO" id="GO:0006631">
    <property type="term" value="P:fatty acid metabolic process"/>
    <property type="evidence" value="ECO:0007669"/>
    <property type="project" value="InterPro"/>
</dbReference>
<evidence type="ECO:0000259" key="4">
    <source>
        <dbReference type="Pfam" id="PF02737"/>
    </source>
</evidence>
<sequence>METNAINNILILGAGTMGSRISLGCALNGYNVTLYDISEQALQGVEFRHQFMGERWITENVTTREDIENCLQRIKTSTDPAEAAADADLLIEAVSERIELKHRVFKHFDSLCPAKTIFVSNTSSLLTSEMETAVERKDRFAALHFHGYKSVVDIMKGTATSDETVDILKKFCRSMGELPIVMLKEKEGFLHNSMFIAWLESALWLAAGGFGTVEDIDRSWMKVHKSVYGPFGALDIVGLDVARDIGNGLKNKGFGGHWEEIEKFLQPYIDRGHLGLKTLQGFYSYPDPAFMQPDFLDGKQG</sequence>
<feature type="site" description="Important for catalytic activity" evidence="2">
    <location>
        <position position="144"/>
    </location>
</feature>
<comment type="caution">
    <text evidence="5">The sequence shown here is derived from an EMBL/GenBank/DDBJ whole genome shotgun (WGS) entry which is preliminary data.</text>
</comment>
<accession>A0A3A4NWY7</accession>
<dbReference type="GO" id="GO:0016616">
    <property type="term" value="F:oxidoreductase activity, acting on the CH-OH group of donors, NAD or NADP as acceptor"/>
    <property type="evidence" value="ECO:0007669"/>
    <property type="project" value="InterPro"/>
</dbReference>
<dbReference type="AlphaFoldDB" id="A0A3A4NWY7"/>
<evidence type="ECO:0000313" key="6">
    <source>
        <dbReference type="Proteomes" id="UP000265882"/>
    </source>
</evidence>
<evidence type="ECO:0000259" key="3">
    <source>
        <dbReference type="Pfam" id="PF00725"/>
    </source>
</evidence>
<dbReference type="PANTHER" id="PTHR48075:SF5">
    <property type="entry name" value="3-HYDROXYBUTYRYL-COA DEHYDROGENASE"/>
    <property type="match status" value="1"/>
</dbReference>
<dbReference type="InterPro" id="IPR006176">
    <property type="entry name" value="3-OHacyl-CoA_DH_NAD-bd"/>
</dbReference>
<dbReference type="SUPFAM" id="SSF48179">
    <property type="entry name" value="6-phosphogluconate dehydrogenase C-terminal domain-like"/>
    <property type="match status" value="1"/>
</dbReference>
<dbReference type="PIRSF" id="PIRSF000105">
    <property type="entry name" value="HCDH"/>
    <property type="match status" value="1"/>
</dbReference>
<dbReference type="PANTHER" id="PTHR48075">
    <property type="entry name" value="3-HYDROXYACYL-COA DEHYDROGENASE FAMILY PROTEIN"/>
    <property type="match status" value="1"/>
</dbReference>
<dbReference type="EMBL" id="QZKU01000078">
    <property type="protein sequence ID" value="RJP20294.1"/>
    <property type="molecule type" value="Genomic_DNA"/>
</dbReference>
<dbReference type="InterPro" id="IPR008927">
    <property type="entry name" value="6-PGluconate_DH-like_C_sf"/>
</dbReference>
<dbReference type="SUPFAM" id="SSF51735">
    <property type="entry name" value="NAD(P)-binding Rossmann-fold domains"/>
    <property type="match status" value="1"/>
</dbReference>
<reference evidence="5 6" key="1">
    <citation type="journal article" date="2017" name="ISME J.">
        <title>Energy and carbon metabolisms in a deep terrestrial subsurface fluid microbial community.</title>
        <authorList>
            <person name="Momper L."/>
            <person name="Jungbluth S.P."/>
            <person name="Lee M.D."/>
            <person name="Amend J.P."/>
        </authorList>
    </citation>
    <scope>NUCLEOTIDE SEQUENCE [LARGE SCALE GENOMIC DNA]</scope>
    <source>
        <strain evidence="5">SURF_5</strain>
    </source>
</reference>
<dbReference type="Proteomes" id="UP000265882">
    <property type="component" value="Unassembled WGS sequence"/>
</dbReference>
<dbReference type="InterPro" id="IPR022694">
    <property type="entry name" value="3-OHacyl-CoA_DH"/>
</dbReference>
<evidence type="ECO:0000313" key="5">
    <source>
        <dbReference type="EMBL" id="RJP20294.1"/>
    </source>
</evidence>
<dbReference type="Gene3D" id="3.40.50.720">
    <property type="entry name" value="NAD(P)-binding Rossmann-like Domain"/>
    <property type="match status" value="1"/>
</dbReference>
<dbReference type="Pfam" id="PF00725">
    <property type="entry name" value="3HCDH"/>
    <property type="match status" value="1"/>
</dbReference>
<feature type="domain" description="3-hydroxyacyl-CoA dehydrogenase C-terminal" evidence="3">
    <location>
        <begin position="188"/>
        <end position="285"/>
    </location>
</feature>
<organism evidence="5 6">
    <name type="scientific">Abyssobacteria bacterium (strain SURF_5)</name>
    <dbReference type="NCBI Taxonomy" id="2093360"/>
    <lineage>
        <taxon>Bacteria</taxon>
        <taxon>Pseudomonadati</taxon>
        <taxon>Candidatus Hydrogenedentota</taxon>
        <taxon>Candidatus Abyssobacteria</taxon>
    </lineage>
</organism>
<evidence type="ECO:0000256" key="1">
    <source>
        <dbReference type="ARBA" id="ARBA00023002"/>
    </source>
</evidence>
<gene>
    <name evidence="5" type="ORF">C4520_11570</name>
</gene>
<dbReference type="Gene3D" id="1.10.1040.10">
    <property type="entry name" value="N-(1-d-carboxylethyl)-l-norvaline Dehydrogenase, domain 2"/>
    <property type="match status" value="1"/>
</dbReference>
<dbReference type="GO" id="GO:0070403">
    <property type="term" value="F:NAD+ binding"/>
    <property type="evidence" value="ECO:0007669"/>
    <property type="project" value="InterPro"/>
</dbReference>
<protein>
    <submittedName>
        <fullName evidence="5">3-hydroxyacyl-CoA dehydrogenase</fullName>
    </submittedName>
</protein>
<dbReference type="InterPro" id="IPR006108">
    <property type="entry name" value="3HC_DH_C"/>
</dbReference>
<proteinExistence type="predicted"/>
<dbReference type="Pfam" id="PF02737">
    <property type="entry name" value="3HCDH_N"/>
    <property type="match status" value="1"/>
</dbReference>
<name>A0A3A4NWY7_ABYX5</name>
<dbReference type="InterPro" id="IPR036291">
    <property type="entry name" value="NAD(P)-bd_dom_sf"/>
</dbReference>
<feature type="domain" description="3-hydroxyacyl-CoA dehydrogenase NAD binding" evidence="4">
    <location>
        <begin position="9"/>
        <end position="185"/>
    </location>
</feature>